<organism evidence="2 3">
    <name type="scientific">Paracholeplasma vituli</name>
    <dbReference type="NCBI Taxonomy" id="69473"/>
    <lineage>
        <taxon>Bacteria</taxon>
        <taxon>Bacillati</taxon>
        <taxon>Mycoplasmatota</taxon>
        <taxon>Mollicutes</taxon>
        <taxon>Acholeplasmatales</taxon>
        <taxon>Acholeplasmataceae</taxon>
        <taxon>Paracholeplasma</taxon>
    </lineage>
</organism>
<keyword evidence="1" id="KW-0472">Membrane</keyword>
<evidence type="ECO:0000256" key="1">
    <source>
        <dbReference type="SAM" id="Phobius"/>
    </source>
</evidence>
<dbReference type="InterPro" id="IPR027417">
    <property type="entry name" value="P-loop_NTPase"/>
</dbReference>
<dbReference type="RefSeq" id="WP_262096345.1">
    <property type="nucleotide sequence ID" value="NZ_JAOEGN010000008.1"/>
</dbReference>
<dbReference type="SUPFAM" id="SSF52540">
    <property type="entry name" value="P-loop containing nucleoside triphosphate hydrolases"/>
    <property type="match status" value="1"/>
</dbReference>
<comment type="caution">
    <text evidence="2">The sequence shown here is derived from an EMBL/GenBank/DDBJ whole genome shotgun (WGS) entry which is preliminary data.</text>
</comment>
<keyword evidence="1" id="KW-1133">Transmembrane helix</keyword>
<protein>
    <recommendedName>
        <fullName evidence="4">ATPase dynein-related AAA domain-containing protein</fullName>
    </recommendedName>
</protein>
<gene>
    <name evidence="2" type="ORF">N7603_05370</name>
</gene>
<reference evidence="3" key="1">
    <citation type="submission" date="2023-07" db="EMBL/GenBank/DDBJ databases">
        <title>Novel Mycoplasma species identified in domestic and wild animals.</title>
        <authorList>
            <person name="Volokhov D.V."/>
            <person name="Furtak V.A."/>
            <person name="Zagorodnyaya T.A."/>
        </authorList>
    </citation>
    <scope>NUCLEOTIDE SEQUENCE [LARGE SCALE GENOMIC DNA]</scope>
    <source>
        <strain evidence="3">92-19</strain>
    </source>
</reference>
<name>A0ABT2PZE0_9MOLU</name>
<evidence type="ECO:0000313" key="2">
    <source>
        <dbReference type="EMBL" id="MCU0105082.1"/>
    </source>
</evidence>
<keyword evidence="1" id="KW-0812">Transmembrane</keyword>
<sequence>MTMVNFARYYIEFIRNFFENIGKFFNRLTQAFADLLFNDIGVYFQDLVDASAKFGFLDWFIAILILGINMVFIVFFTLKIYQLLRVYIRFIKTEMDKDKLLEEVALLTQKTVELADEKNKILMLKLGGASASSSLPGKEPDQPKNTPQVVGPTRFAKLTQVDEAYRNVITSIQMTPEDTIGLPELVNRFINFSASRLNLYYNEKIIRTFFAGMASSKILILEGISGTGKTSLPYAMGKFFGHDSAIISVQPSWRDRAEMIGYLNEFTKKFNETDFLKELYETTYREDLNFIVLDELNLARIEYYFAEFLSIMEMPNEAEWKIDVVSDRQPSDPKHFIDGKILVPQNVWFIGTANKDDSTFTITDKVYDRASSIIMNSKAEFVDAPYTEGVVMSHEYLKTLFDAAWKAHPISPKALDNLGKLDDFIAQKFKITFGNRIMKQIKLFTPIYVGCGGTEYEALDYMVARKILRKFEVLNLPFLQDEMSELIVLLDKLFGKNVFKECISFINDLKKMN</sequence>
<evidence type="ECO:0000313" key="3">
    <source>
        <dbReference type="Proteomes" id="UP001209076"/>
    </source>
</evidence>
<feature type="transmembrane region" description="Helical" evidence="1">
    <location>
        <begin position="59"/>
        <end position="81"/>
    </location>
</feature>
<evidence type="ECO:0008006" key="4">
    <source>
        <dbReference type="Google" id="ProtNLM"/>
    </source>
</evidence>
<keyword evidence="3" id="KW-1185">Reference proteome</keyword>
<dbReference type="Gene3D" id="3.40.50.300">
    <property type="entry name" value="P-loop containing nucleotide triphosphate hydrolases"/>
    <property type="match status" value="1"/>
</dbReference>
<dbReference type="Proteomes" id="UP001209076">
    <property type="component" value="Unassembled WGS sequence"/>
</dbReference>
<accession>A0ABT2PZE0</accession>
<proteinExistence type="predicted"/>
<dbReference type="EMBL" id="JAOEGN010000008">
    <property type="protein sequence ID" value="MCU0105082.1"/>
    <property type="molecule type" value="Genomic_DNA"/>
</dbReference>